<proteinExistence type="predicted"/>
<dbReference type="InterPro" id="IPR039448">
    <property type="entry name" value="Beta_helix"/>
</dbReference>
<feature type="domain" description="Right handed beta helix" evidence="3">
    <location>
        <begin position="472"/>
        <end position="618"/>
    </location>
</feature>
<reference evidence="4 5" key="1">
    <citation type="journal article" date="2019" name="Int. J. Syst. Evol. Microbiol.">
        <title>The Global Catalogue of Microorganisms (GCM) 10K type strain sequencing project: providing services to taxonomists for standard genome sequencing and annotation.</title>
        <authorList>
            <consortium name="The Broad Institute Genomics Platform"/>
            <consortium name="The Broad Institute Genome Sequencing Center for Infectious Disease"/>
            <person name="Wu L."/>
            <person name="Ma J."/>
        </authorList>
    </citation>
    <scope>NUCLEOTIDE SEQUENCE [LARGE SCALE GENOMIC DNA]</scope>
    <source>
        <strain evidence="4 5">JCM 3146</strain>
    </source>
</reference>
<dbReference type="EMBL" id="BAAABM010000066">
    <property type="protein sequence ID" value="GAA0366340.1"/>
    <property type="molecule type" value="Genomic_DNA"/>
</dbReference>
<gene>
    <name evidence="4" type="ORF">GCM10010151_65340</name>
</gene>
<dbReference type="InterPro" id="IPR022441">
    <property type="entry name" value="Para_beta_helix_rpt-2"/>
</dbReference>
<feature type="domain" description="Right handed beta helix" evidence="3">
    <location>
        <begin position="367"/>
        <end position="453"/>
    </location>
</feature>
<keyword evidence="5" id="KW-1185">Reference proteome</keyword>
<feature type="region of interest" description="Disordered" evidence="1">
    <location>
        <begin position="439"/>
        <end position="479"/>
    </location>
</feature>
<feature type="compositionally biased region" description="Polar residues" evidence="1">
    <location>
        <begin position="464"/>
        <end position="479"/>
    </location>
</feature>
<organism evidence="4 5">
    <name type="scientific">Actinoallomurus spadix</name>
    <dbReference type="NCBI Taxonomy" id="79912"/>
    <lineage>
        <taxon>Bacteria</taxon>
        <taxon>Bacillati</taxon>
        <taxon>Actinomycetota</taxon>
        <taxon>Actinomycetes</taxon>
        <taxon>Streptosporangiales</taxon>
        <taxon>Thermomonosporaceae</taxon>
        <taxon>Actinoallomurus</taxon>
    </lineage>
</organism>
<dbReference type="SUPFAM" id="SSF51126">
    <property type="entry name" value="Pectin lyase-like"/>
    <property type="match status" value="2"/>
</dbReference>
<evidence type="ECO:0000259" key="3">
    <source>
        <dbReference type="Pfam" id="PF13229"/>
    </source>
</evidence>
<evidence type="ECO:0000313" key="5">
    <source>
        <dbReference type="Proteomes" id="UP001501822"/>
    </source>
</evidence>
<keyword evidence="2" id="KW-1133">Transmembrane helix</keyword>
<dbReference type="Pfam" id="PF13229">
    <property type="entry name" value="Beta_helix"/>
    <property type="match status" value="2"/>
</dbReference>
<dbReference type="InterPro" id="IPR006626">
    <property type="entry name" value="PbH1"/>
</dbReference>
<feature type="compositionally biased region" description="Low complexity" evidence="1">
    <location>
        <begin position="78"/>
        <end position="110"/>
    </location>
</feature>
<evidence type="ECO:0000313" key="4">
    <source>
        <dbReference type="EMBL" id="GAA0366340.1"/>
    </source>
</evidence>
<dbReference type="InterPro" id="IPR011050">
    <property type="entry name" value="Pectin_lyase_fold/virulence"/>
</dbReference>
<keyword evidence="2" id="KW-0812">Transmembrane</keyword>
<feature type="region of interest" description="Disordered" evidence="1">
    <location>
        <begin position="310"/>
        <end position="342"/>
    </location>
</feature>
<dbReference type="Gene3D" id="2.160.20.10">
    <property type="entry name" value="Single-stranded right-handed beta-helix, Pectin lyase-like"/>
    <property type="match status" value="2"/>
</dbReference>
<accession>A0ABN0XK94</accession>
<protein>
    <recommendedName>
        <fullName evidence="3">Right handed beta helix domain-containing protein</fullName>
    </recommendedName>
</protein>
<comment type="caution">
    <text evidence="4">The sequence shown here is derived from an EMBL/GenBank/DDBJ whole genome shotgun (WGS) entry which is preliminary data.</text>
</comment>
<sequence>MTATTPGGRPGRHRVPLSAGARGLLVAALALGVPLLPADVHAATPSPAPHRTTAHPRTPRAIHVFPTPQTSRTKARTARPAASRTPAGAAGAPAAIPPAAATPPQAGAAASRDDGGREAALVDQEDERIIQIRAVLSSLMQAGGKEALTWKQPQIFGSAHGKTLVLPQRTDDSAYTLTDLARYGGRYFRRLRDGSYLLSAHVFVADGAKLTLQSNGRPLTIRMGSVPGSFSSIVGFGGTITVTGTAQAPVRIMSWDARTRRPDTQVNDGRAYLRAIGGAFRMTYAQVSDLGFWSGRTGGIALTGTERPANAARHLNKDQRHEAKRRRLAGKKNETGAVGPGDVEVAPAGPGGTASHVPAAGLVTGAVKHSRITGDAYGIFVSGSTQTQIIDDRVENSLAHGVLLHRYTKDASVQNTTVSGSGGDGFVLSRATEGVRITGSTSERNHGNGFTLNGRPLAVGPSASGESPQAYGNSSVNGSTARDNGHYGIEVLGGNRLAVQTSKVIGSDMGIVVRSAATDVQISGNQLSGQRRQGIALREKVTGAQVAGNLVNGVQVGIYLRDSSGKLSGNIVRGATEHGIVLRGGTGGTHVVSNTLRGSGPSAISKAGSHGALTRENNDTSGWDDTSGLLTKAMRYAKPMNVIWAAVFLIVVFMMVRSRALPRRNRRGIDPYAAQRRLAERPARALRGLTAGGDGR</sequence>
<evidence type="ECO:0000256" key="2">
    <source>
        <dbReference type="SAM" id="Phobius"/>
    </source>
</evidence>
<dbReference type="NCBIfam" id="TIGR03804">
    <property type="entry name" value="para_beta_helix"/>
    <property type="match status" value="1"/>
</dbReference>
<feature type="transmembrane region" description="Helical" evidence="2">
    <location>
        <begin position="636"/>
        <end position="656"/>
    </location>
</feature>
<feature type="region of interest" description="Disordered" evidence="1">
    <location>
        <begin position="598"/>
        <end position="620"/>
    </location>
</feature>
<dbReference type="InterPro" id="IPR012334">
    <property type="entry name" value="Pectin_lyas_fold"/>
</dbReference>
<keyword evidence="2" id="KW-0472">Membrane</keyword>
<name>A0ABN0XK94_9ACTN</name>
<evidence type="ECO:0000256" key="1">
    <source>
        <dbReference type="SAM" id="MobiDB-lite"/>
    </source>
</evidence>
<dbReference type="RefSeq" id="WP_252799048.1">
    <property type="nucleotide sequence ID" value="NZ_BAAABM010000066.1"/>
</dbReference>
<dbReference type="SMART" id="SM00710">
    <property type="entry name" value="PbH1"/>
    <property type="match status" value="8"/>
</dbReference>
<dbReference type="Proteomes" id="UP001501822">
    <property type="component" value="Unassembled WGS sequence"/>
</dbReference>
<feature type="region of interest" description="Disordered" evidence="1">
    <location>
        <begin position="42"/>
        <end position="120"/>
    </location>
</feature>